<feature type="domain" description="DUF3475" evidence="2">
    <location>
        <begin position="44"/>
        <end position="99"/>
    </location>
</feature>
<name>A0A444YP00_ARAHY</name>
<dbReference type="OrthoDB" id="2018987at2759"/>
<dbReference type="InterPro" id="IPR007700">
    <property type="entry name" value="DUF668"/>
</dbReference>
<comment type="caution">
    <text evidence="3">The sequence shown here is derived from an EMBL/GenBank/DDBJ whole genome shotgun (WGS) entry which is preliminary data.</text>
</comment>
<evidence type="ECO:0000259" key="2">
    <source>
        <dbReference type="Pfam" id="PF11961"/>
    </source>
</evidence>
<dbReference type="PANTHER" id="PTHR31371:SF25">
    <property type="entry name" value="PLANT_T32M21-140 PROTEIN"/>
    <property type="match status" value="1"/>
</dbReference>
<evidence type="ECO:0000313" key="4">
    <source>
        <dbReference type="Proteomes" id="UP000289738"/>
    </source>
</evidence>
<keyword evidence="4" id="KW-1185">Reference proteome</keyword>
<gene>
    <name evidence="3" type="ORF">Ahy_B06g082899</name>
</gene>
<dbReference type="GO" id="GO:0045927">
    <property type="term" value="P:positive regulation of growth"/>
    <property type="evidence" value="ECO:0007669"/>
    <property type="project" value="InterPro"/>
</dbReference>
<accession>A0A444YP00</accession>
<evidence type="ECO:0008006" key="5">
    <source>
        <dbReference type="Google" id="ProtNLM"/>
    </source>
</evidence>
<proteinExistence type="predicted"/>
<dbReference type="InterPro" id="IPR021864">
    <property type="entry name" value="DUF3475"/>
</dbReference>
<feature type="domain" description="DUF668" evidence="1">
    <location>
        <begin position="411"/>
        <end position="501"/>
    </location>
</feature>
<dbReference type="STRING" id="3818.A0A444YP00"/>
<dbReference type="Proteomes" id="UP000289738">
    <property type="component" value="Chromosome B06"/>
</dbReference>
<dbReference type="PANTHER" id="PTHR31371">
    <property type="entry name" value="BNAC09G50660D PROTEIN"/>
    <property type="match status" value="1"/>
</dbReference>
<dbReference type="Pfam" id="PF11961">
    <property type="entry name" value="DUF3475"/>
    <property type="match status" value="1"/>
</dbReference>
<evidence type="ECO:0000259" key="1">
    <source>
        <dbReference type="Pfam" id="PF05003"/>
    </source>
</evidence>
<reference evidence="3 4" key="1">
    <citation type="submission" date="2019-01" db="EMBL/GenBank/DDBJ databases">
        <title>Sequencing of cultivated peanut Arachis hypogaea provides insights into genome evolution and oil improvement.</title>
        <authorList>
            <person name="Chen X."/>
        </authorList>
    </citation>
    <scope>NUCLEOTIDE SEQUENCE [LARGE SCALE GENOMIC DNA]</scope>
    <source>
        <strain evidence="4">cv. Fuhuasheng</strain>
        <tissue evidence="3">Leaves</tissue>
    </source>
</reference>
<organism evidence="3 4">
    <name type="scientific">Arachis hypogaea</name>
    <name type="common">Peanut</name>
    <dbReference type="NCBI Taxonomy" id="3818"/>
    <lineage>
        <taxon>Eukaryota</taxon>
        <taxon>Viridiplantae</taxon>
        <taxon>Streptophyta</taxon>
        <taxon>Embryophyta</taxon>
        <taxon>Tracheophyta</taxon>
        <taxon>Spermatophyta</taxon>
        <taxon>Magnoliopsida</taxon>
        <taxon>eudicotyledons</taxon>
        <taxon>Gunneridae</taxon>
        <taxon>Pentapetalae</taxon>
        <taxon>rosids</taxon>
        <taxon>fabids</taxon>
        <taxon>Fabales</taxon>
        <taxon>Fabaceae</taxon>
        <taxon>Papilionoideae</taxon>
        <taxon>50 kb inversion clade</taxon>
        <taxon>dalbergioids sensu lato</taxon>
        <taxon>Dalbergieae</taxon>
        <taxon>Pterocarpus clade</taxon>
        <taxon>Arachis</taxon>
    </lineage>
</organism>
<evidence type="ECO:0000313" key="3">
    <source>
        <dbReference type="EMBL" id="RYR03696.1"/>
    </source>
</evidence>
<sequence length="583" mass="66588">MLLQICADQAVISMGRETVNGSWLSAFWPASRKSASEDKAVVGILGSEVAGLMLKVVNLWQSLSDGEVMRIREGIMNSVGVKMLVSDDNDFLMELLLNEVLDNFRSLSRSVARLGKRCVDPVYHRFEHFVSNPAQNYIHWSGWEYKWKKMERKVKKMEKFIAAMMLYSQELEVQAELEQTFRRMQANPELHRAKLLEFQKKVVLQRQEVRNLKDMSPWNRSYDYVVRLLARSLFTILERIILIFGKHQLPTIPQQNDSPNGNTNNFLRSHSFSALMHTSVHPSENDLYGLNSEAIVRRPASNSGFIADKNRRKKKQHQTLNPPALCGKDLHPESKQLVHIGAISGCMSVANNSLVIQSCLVKNGGSMRLTGFHMKSIDKMKSVEKSPLSNRIRIYSKILVNNRLKPAPFMLGDAALALHYANLIVLIERATSSLHPIDHETRDDLYSMLPTTIRTLLRAKLKRDAKNRPFSFYDANLAAEWSVVLAQILEWLAPLAHNMIRWHSERNFEKEDTTLNANVFLVQTLHFANQAKTEAAITDLLVALNYVCRVDKKADNRDTMEFAGTRSLNGVCLRQNRMYNVPL</sequence>
<dbReference type="Pfam" id="PF05003">
    <property type="entry name" value="DUF668"/>
    <property type="match status" value="1"/>
</dbReference>
<dbReference type="EMBL" id="SDMP01000016">
    <property type="protein sequence ID" value="RYR03696.1"/>
    <property type="molecule type" value="Genomic_DNA"/>
</dbReference>
<dbReference type="AlphaFoldDB" id="A0A444YP00"/>
<protein>
    <recommendedName>
        <fullName evidence="5">DUF668 domain-containing protein</fullName>
    </recommendedName>
</protein>